<dbReference type="Proteomes" id="UP001232445">
    <property type="component" value="Unassembled WGS sequence"/>
</dbReference>
<feature type="chain" id="PRO_5045370526" description="YtkA-like domain-containing protein" evidence="2">
    <location>
        <begin position="31"/>
        <end position="187"/>
    </location>
</feature>
<proteinExistence type="predicted"/>
<evidence type="ECO:0000256" key="1">
    <source>
        <dbReference type="SAM" id="MobiDB-lite"/>
    </source>
</evidence>
<gene>
    <name evidence="4" type="ORF">J2S00_003322</name>
</gene>
<feature type="domain" description="YtkA-like" evidence="3">
    <location>
        <begin position="50"/>
        <end position="98"/>
    </location>
</feature>
<dbReference type="EMBL" id="JAUSUQ010000014">
    <property type="protein sequence ID" value="MDQ0340507.1"/>
    <property type="molecule type" value="Genomic_DNA"/>
</dbReference>
<feature type="signal peptide" evidence="2">
    <location>
        <begin position="1"/>
        <end position="30"/>
    </location>
</feature>
<accession>A0ABU0CVQ7</accession>
<evidence type="ECO:0000313" key="5">
    <source>
        <dbReference type="Proteomes" id="UP001232445"/>
    </source>
</evidence>
<sequence>MKRIWHFERKFKVKKLAIAFLLLIATLLTACQSDDSHHGHESDDLAMPQAPIEVTFYTEPEVDIKAGEAVYLIAEVTQEGQAVTDAELVRFEIWSAEEEQKEIGERDHRGDEAEHHALEEDSQEHHTGHQAMDDYETEHEMIEAGHRGDGQYVLEYTFEKAGTYNVMYHVDARGFHAMTKHEVMVGE</sequence>
<dbReference type="InterPro" id="IPR032693">
    <property type="entry name" value="YtkA-like_dom"/>
</dbReference>
<feature type="compositionally biased region" description="Basic and acidic residues" evidence="1">
    <location>
        <begin position="101"/>
        <end position="127"/>
    </location>
</feature>
<organism evidence="4 5">
    <name type="scientific">Caldalkalibacillus uzonensis</name>
    <dbReference type="NCBI Taxonomy" id="353224"/>
    <lineage>
        <taxon>Bacteria</taxon>
        <taxon>Bacillati</taxon>
        <taxon>Bacillota</taxon>
        <taxon>Bacilli</taxon>
        <taxon>Bacillales</taxon>
        <taxon>Bacillaceae</taxon>
        <taxon>Caldalkalibacillus</taxon>
    </lineage>
</organism>
<evidence type="ECO:0000313" key="4">
    <source>
        <dbReference type="EMBL" id="MDQ0340507.1"/>
    </source>
</evidence>
<keyword evidence="2" id="KW-0732">Signal</keyword>
<protein>
    <recommendedName>
        <fullName evidence="3">YtkA-like domain-containing protein</fullName>
    </recommendedName>
</protein>
<comment type="caution">
    <text evidence="4">The sequence shown here is derived from an EMBL/GenBank/DDBJ whole genome shotgun (WGS) entry which is preliminary data.</text>
</comment>
<reference evidence="4 5" key="1">
    <citation type="submission" date="2023-07" db="EMBL/GenBank/DDBJ databases">
        <title>Genomic Encyclopedia of Type Strains, Phase IV (KMG-IV): sequencing the most valuable type-strain genomes for metagenomic binning, comparative biology and taxonomic classification.</title>
        <authorList>
            <person name="Goeker M."/>
        </authorList>
    </citation>
    <scope>NUCLEOTIDE SEQUENCE [LARGE SCALE GENOMIC DNA]</scope>
    <source>
        <strain evidence="4 5">DSM 17740</strain>
    </source>
</reference>
<dbReference type="RefSeq" id="WP_307342246.1">
    <property type="nucleotide sequence ID" value="NZ_JAUSUQ010000014.1"/>
</dbReference>
<dbReference type="Pfam" id="PF13115">
    <property type="entry name" value="YtkA"/>
    <property type="match status" value="1"/>
</dbReference>
<name>A0ABU0CVQ7_9BACI</name>
<evidence type="ECO:0000259" key="3">
    <source>
        <dbReference type="Pfam" id="PF13115"/>
    </source>
</evidence>
<evidence type="ECO:0000256" key="2">
    <source>
        <dbReference type="SAM" id="SignalP"/>
    </source>
</evidence>
<feature type="region of interest" description="Disordered" evidence="1">
    <location>
        <begin position="99"/>
        <end position="130"/>
    </location>
</feature>
<dbReference type="PROSITE" id="PS51257">
    <property type="entry name" value="PROKAR_LIPOPROTEIN"/>
    <property type="match status" value="1"/>
</dbReference>
<keyword evidence="5" id="KW-1185">Reference proteome</keyword>